<reference evidence="2 3" key="2">
    <citation type="journal article" date="2016" name="ISME J.">
        <title>Characterization of the first cultured representative of Verrucomicrobia subdivision 5 indicates the proposal of a novel phylum.</title>
        <authorList>
            <person name="Spring S."/>
            <person name="Bunk B."/>
            <person name="Sproer C."/>
            <person name="Schumann P."/>
            <person name="Rohde M."/>
            <person name="Tindall B.J."/>
            <person name="Klenk H.P."/>
        </authorList>
    </citation>
    <scope>NUCLEOTIDE SEQUENCE [LARGE SCALE GENOMIC DNA]</scope>
    <source>
        <strain evidence="2 3">L21-Fru-AB</strain>
    </source>
</reference>
<gene>
    <name evidence="2" type="ORF">L21SP4_02271</name>
</gene>
<dbReference type="STRING" id="1307763.L21SP4_02271"/>
<accession>A0A0G3EGM3</accession>
<dbReference type="SUPFAM" id="SSF53448">
    <property type="entry name" value="Nucleotide-diphospho-sugar transferases"/>
    <property type="match status" value="1"/>
</dbReference>
<dbReference type="Proteomes" id="UP000035268">
    <property type="component" value="Chromosome"/>
</dbReference>
<evidence type="ECO:0000313" key="3">
    <source>
        <dbReference type="Proteomes" id="UP000035268"/>
    </source>
</evidence>
<dbReference type="RefSeq" id="WP_052882718.1">
    <property type="nucleotide sequence ID" value="NZ_CP010904.1"/>
</dbReference>
<keyword evidence="3" id="KW-1185">Reference proteome</keyword>
<organism evidence="2 3">
    <name type="scientific">Kiritimatiella glycovorans</name>
    <dbReference type="NCBI Taxonomy" id="1307763"/>
    <lineage>
        <taxon>Bacteria</taxon>
        <taxon>Pseudomonadati</taxon>
        <taxon>Kiritimatiellota</taxon>
        <taxon>Kiritimatiellia</taxon>
        <taxon>Kiritimatiellales</taxon>
        <taxon>Kiritimatiellaceae</taxon>
        <taxon>Kiritimatiella</taxon>
    </lineage>
</organism>
<dbReference type="EMBL" id="CP010904">
    <property type="protein sequence ID" value="AKJ65498.1"/>
    <property type="molecule type" value="Genomic_DNA"/>
</dbReference>
<dbReference type="AlphaFoldDB" id="A0A0G3EGM3"/>
<dbReference type="PANTHER" id="PTHR43685:SF2">
    <property type="entry name" value="GLYCOSYLTRANSFERASE 2-LIKE DOMAIN-CONTAINING PROTEIN"/>
    <property type="match status" value="1"/>
</dbReference>
<evidence type="ECO:0000259" key="1">
    <source>
        <dbReference type="Pfam" id="PF00535"/>
    </source>
</evidence>
<keyword evidence="2" id="KW-0808">Transferase</keyword>
<feature type="domain" description="Glycosyltransferase 2-like" evidence="1">
    <location>
        <begin position="4"/>
        <end position="154"/>
    </location>
</feature>
<dbReference type="CDD" id="cd06433">
    <property type="entry name" value="GT_2_WfgS_like"/>
    <property type="match status" value="1"/>
</dbReference>
<protein>
    <submittedName>
        <fullName evidence="2">Glycosyl transferase family 2</fullName>
    </submittedName>
</protein>
<dbReference type="Pfam" id="PF00535">
    <property type="entry name" value="Glycos_transf_2"/>
    <property type="match status" value="1"/>
</dbReference>
<dbReference type="OrthoDB" id="5291101at2"/>
<dbReference type="PANTHER" id="PTHR43685">
    <property type="entry name" value="GLYCOSYLTRANSFERASE"/>
    <property type="match status" value="1"/>
</dbReference>
<evidence type="ECO:0000313" key="2">
    <source>
        <dbReference type="EMBL" id="AKJ65498.1"/>
    </source>
</evidence>
<name>A0A0G3EGM3_9BACT</name>
<dbReference type="InterPro" id="IPR029044">
    <property type="entry name" value="Nucleotide-diphossugar_trans"/>
</dbReference>
<reference evidence="3" key="1">
    <citation type="submission" date="2015-02" db="EMBL/GenBank/DDBJ databases">
        <title>Description and complete genome sequence of the first cultured representative of the subdivision 5 of the Verrucomicrobia phylum.</title>
        <authorList>
            <person name="Spring S."/>
            <person name="Bunk B."/>
            <person name="Sproer C."/>
            <person name="Klenk H.-P."/>
        </authorList>
    </citation>
    <scope>NUCLEOTIDE SEQUENCE [LARGE SCALE GENOMIC DNA]</scope>
    <source>
        <strain evidence="3">L21-Fru-AB</strain>
    </source>
</reference>
<dbReference type="InterPro" id="IPR001173">
    <property type="entry name" value="Glyco_trans_2-like"/>
</dbReference>
<dbReference type="Gene3D" id="3.90.550.10">
    <property type="entry name" value="Spore Coat Polysaccharide Biosynthesis Protein SpsA, Chain A"/>
    <property type="match status" value="1"/>
</dbReference>
<dbReference type="KEGG" id="vbl:L21SP4_02271"/>
<sequence length="283" mass="32715">MKFSIVTPSMNMLEDLRRCRVSVADQEGVELEHLVQDGGSTDGTAEWLKSQHGLLGVSEPDGGMYEALNRGFSRATGEIFAWLNCDEQYLPGALRGVHDFFERHPGIDLVAGDYLVVEDGGELLAWRKTLPPRRLYLRTGHLYTLSCALFFRRRVFEAVKFDPRMRCTADHKFMLRALEHGFRARHLPGYRAAFFLREHNLSLSPRAWDELAALQRDNPRPLRLCAGPIRALKWTEKFVRGGYRQRFPLTYSIYLDDEDERRRITARTGTWRWPERGREGVST</sequence>
<dbReference type="GO" id="GO:0016740">
    <property type="term" value="F:transferase activity"/>
    <property type="evidence" value="ECO:0007669"/>
    <property type="project" value="UniProtKB-KW"/>
</dbReference>
<proteinExistence type="predicted"/>
<dbReference type="InterPro" id="IPR050834">
    <property type="entry name" value="Glycosyltransf_2"/>
</dbReference>